<organism evidence="1 2">
    <name type="scientific">Orycteropus afer afer</name>
    <dbReference type="NCBI Taxonomy" id="1230840"/>
    <lineage>
        <taxon>Eukaryota</taxon>
        <taxon>Metazoa</taxon>
        <taxon>Chordata</taxon>
        <taxon>Craniata</taxon>
        <taxon>Vertebrata</taxon>
        <taxon>Euteleostomi</taxon>
        <taxon>Mammalia</taxon>
        <taxon>Eutheria</taxon>
        <taxon>Afrotheria</taxon>
        <taxon>Tubulidentata</taxon>
        <taxon>Orycteropodidae</taxon>
        <taxon>Orycteropus</taxon>
    </lineage>
</organism>
<gene>
    <name evidence="2" type="primary">LOC122149986</name>
</gene>
<keyword evidence="1" id="KW-1185">Reference proteome</keyword>
<evidence type="ECO:0000313" key="2">
    <source>
        <dbReference type="RefSeq" id="XP_042636840.1"/>
    </source>
</evidence>
<evidence type="ECO:0000313" key="1">
    <source>
        <dbReference type="Proteomes" id="UP000694850"/>
    </source>
</evidence>
<accession>A0AC54Z635</accession>
<protein>
    <submittedName>
        <fullName evidence="2">Lymphocyte antigen 6L-like</fullName>
    </submittedName>
</protein>
<name>A0AC54Z635_ORYAF</name>
<reference evidence="2" key="1">
    <citation type="submission" date="2025-08" db="UniProtKB">
        <authorList>
            <consortium name="RefSeq"/>
        </authorList>
    </citation>
    <scope>IDENTIFICATION</scope>
</reference>
<dbReference type="Proteomes" id="UP000694850">
    <property type="component" value="Unplaced"/>
</dbReference>
<sequence length="134" mass="14781">MGGLAVVPWALLVSVQMTGVCGVITKPVHLICYECFRVGSHADCDAHYCSSNDTVCISHEAVMTSKQQTITKISKRCAPRCPNTNSQQEFFPQKEVHVKLTRQCCARNFCNRAPPTHQGPWTLPGALLLLRALL</sequence>
<dbReference type="RefSeq" id="XP_042636840.1">
    <property type="nucleotide sequence ID" value="XM_042780906.1"/>
</dbReference>
<proteinExistence type="predicted"/>